<proteinExistence type="predicted"/>
<evidence type="ECO:0000313" key="2">
    <source>
        <dbReference type="Proteomes" id="UP000440578"/>
    </source>
</evidence>
<dbReference type="OrthoDB" id="6092644at2759"/>
<gene>
    <name evidence="1" type="ORF">FJT64_002363</name>
</gene>
<dbReference type="AlphaFoldDB" id="A0A6A4WKV4"/>
<dbReference type="InterPro" id="IPR008042">
    <property type="entry name" value="Retrotrans_Pao"/>
</dbReference>
<evidence type="ECO:0000313" key="1">
    <source>
        <dbReference type="EMBL" id="KAF0306743.1"/>
    </source>
</evidence>
<reference evidence="1 2" key="1">
    <citation type="submission" date="2019-07" db="EMBL/GenBank/DDBJ databases">
        <title>Draft genome assembly of a fouling barnacle, Amphibalanus amphitrite (Darwin, 1854): The first reference genome for Thecostraca.</title>
        <authorList>
            <person name="Kim W."/>
        </authorList>
    </citation>
    <scope>NUCLEOTIDE SEQUENCE [LARGE SCALE GENOMIC DNA]</scope>
    <source>
        <strain evidence="1">SNU_AA5</strain>
        <tissue evidence="1">Soma without cirri and trophi</tissue>
    </source>
</reference>
<comment type="caution">
    <text evidence="1">The sequence shown here is derived from an EMBL/GenBank/DDBJ whole genome shotgun (WGS) entry which is preliminary data.</text>
</comment>
<accession>A0A6A4WKV4</accession>
<dbReference type="PANTHER" id="PTHR47331">
    <property type="entry name" value="PHD-TYPE DOMAIN-CONTAINING PROTEIN"/>
    <property type="match status" value="1"/>
</dbReference>
<dbReference type="Pfam" id="PF05380">
    <property type="entry name" value="Peptidase_A17"/>
    <property type="match status" value="1"/>
</dbReference>
<sequence>MVDAGVIVLDEAQLIPEANGDVKLVLWVLAHMVFAACRGLCRYRRAARATSLVVTSRLILADDRLILVDDRLILVDDCLILDNHLNLVDDSQRRLADCTPLRLVHEAGRAGLGGLGLVVNRLLQLCMQLLPHLAVAYAVAIINQLNASPKAYGCSAYLRIRQPDGSFSVSFVASKGRVAPLRQQLTLPRLELLACVMAAEMVQYVLSALRLPESTRFSCWSDSMIALGWLRGRPERWKTYVANRVKVREKRLQKFWNVWSQEYVRSLPLSVRKFRSQGYGRLGSVLYNKVCGFRMQVTKVTECVLHKIYK</sequence>
<keyword evidence="2" id="KW-1185">Reference proteome</keyword>
<name>A0A6A4WKV4_AMPAM</name>
<protein>
    <submittedName>
        <fullName evidence="1">Uncharacterized protein</fullName>
    </submittedName>
</protein>
<dbReference type="PANTHER" id="PTHR47331:SF6">
    <property type="entry name" value="DOUBLECORTIN DOMAIN-CONTAINING PROTEIN"/>
    <property type="match status" value="1"/>
</dbReference>
<dbReference type="EMBL" id="VIIS01000636">
    <property type="protein sequence ID" value="KAF0306743.1"/>
    <property type="molecule type" value="Genomic_DNA"/>
</dbReference>
<organism evidence="1 2">
    <name type="scientific">Amphibalanus amphitrite</name>
    <name type="common">Striped barnacle</name>
    <name type="synonym">Balanus amphitrite</name>
    <dbReference type="NCBI Taxonomy" id="1232801"/>
    <lineage>
        <taxon>Eukaryota</taxon>
        <taxon>Metazoa</taxon>
        <taxon>Ecdysozoa</taxon>
        <taxon>Arthropoda</taxon>
        <taxon>Crustacea</taxon>
        <taxon>Multicrustacea</taxon>
        <taxon>Cirripedia</taxon>
        <taxon>Thoracica</taxon>
        <taxon>Thoracicalcarea</taxon>
        <taxon>Balanomorpha</taxon>
        <taxon>Balanoidea</taxon>
        <taxon>Balanidae</taxon>
        <taxon>Amphibalaninae</taxon>
        <taxon>Amphibalanus</taxon>
    </lineage>
</organism>
<dbReference type="Proteomes" id="UP000440578">
    <property type="component" value="Unassembled WGS sequence"/>
</dbReference>